<dbReference type="AlphaFoldDB" id="A0A9D6QSD8"/>
<gene>
    <name evidence="1" type="ORF">HY220_04190</name>
</gene>
<accession>A0A9D6QSD8</accession>
<evidence type="ECO:0000313" key="2">
    <source>
        <dbReference type="Proteomes" id="UP000808388"/>
    </source>
</evidence>
<comment type="caution">
    <text evidence="1">The sequence shown here is derived from an EMBL/GenBank/DDBJ whole genome shotgun (WGS) entry which is preliminary data.</text>
</comment>
<proteinExistence type="predicted"/>
<dbReference type="EMBL" id="JACQCQ010000013">
    <property type="protein sequence ID" value="MBI3627909.1"/>
    <property type="molecule type" value="Genomic_DNA"/>
</dbReference>
<sequence>MKYWAVVEFEAQGDNVARAIAQDMGNVVRVERIVKESYGDSLDGPGFGHRHVETAPISLS</sequence>
<protein>
    <submittedName>
        <fullName evidence="1">Uncharacterized protein</fullName>
    </submittedName>
</protein>
<evidence type="ECO:0000313" key="1">
    <source>
        <dbReference type="EMBL" id="MBI3627909.1"/>
    </source>
</evidence>
<name>A0A9D6QSD8_9BACT</name>
<organism evidence="1 2">
    <name type="scientific">Candidatus Sungiibacteriota bacterium</name>
    <dbReference type="NCBI Taxonomy" id="2750080"/>
    <lineage>
        <taxon>Bacteria</taxon>
        <taxon>Candidatus Sungiibacteriota</taxon>
    </lineage>
</organism>
<reference evidence="1" key="1">
    <citation type="submission" date="2020-07" db="EMBL/GenBank/DDBJ databases">
        <title>Huge and variable diversity of episymbiotic CPR bacteria and DPANN archaea in groundwater ecosystems.</title>
        <authorList>
            <person name="He C.Y."/>
            <person name="Keren R."/>
            <person name="Whittaker M."/>
            <person name="Farag I.F."/>
            <person name="Doudna J."/>
            <person name="Cate J.H.D."/>
            <person name="Banfield J.F."/>
        </authorList>
    </citation>
    <scope>NUCLEOTIDE SEQUENCE</scope>
    <source>
        <strain evidence="1">NC_groundwater_972_Pr1_S-0.2um_49_27</strain>
    </source>
</reference>
<dbReference type="Proteomes" id="UP000808388">
    <property type="component" value="Unassembled WGS sequence"/>
</dbReference>